<feature type="compositionally biased region" description="Polar residues" evidence="1">
    <location>
        <begin position="94"/>
        <end position="106"/>
    </location>
</feature>
<feature type="non-terminal residue" evidence="2">
    <location>
        <position position="106"/>
    </location>
</feature>
<feature type="non-terminal residue" evidence="2">
    <location>
        <position position="1"/>
    </location>
</feature>
<dbReference type="AlphaFoldDB" id="A0A0B7BXC7"/>
<feature type="region of interest" description="Disordered" evidence="1">
    <location>
        <begin position="72"/>
        <end position="106"/>
    </location>
</feature>
<dbReference type="EMBL" id="HACG01050993">
    <property type="protein sequence ID" value="CEK97864.1"/>
    <property type="molecule type" value="Transcribed_RNA"/>
</dbReference>
<gene>
    <name evidence="2" type="primary">ORF217121</name>
</gene>
<proteinExistence type="predicted"/>
<name>A0A0B7BXC7_9EUPU</name>
<evidence type="ECO:0000313" key="2">
    <source>
        <dbReference type="EMBL" id="CEK97864.1"/>
    </source>
</evidence>
<protein>
    <submittedName>
        <fullName evidence="2">Uncharacterized protein</fullName>
    </submittedName>
</protein>
<sequence>EPTLGDGSSVVTFDDRLFNRSSRDMRTFPSECLVNSSEDVAGILPLVTANHGSDICDNMCMDSTSAQVVVVGNHDEDRTIRSSDTDEEREVDSSQHVNSHSFRQSA</sequence>
<feature type="compositionally biased region" description="Basic and acidic residues" evidence="1">
    <location>
        <begin position="73"/>
        <end position="84"/>
    </location>
</feature>
<reference evidence="2" key="1">
    <citation type="submission" date="2014-12" db="EMBL/GenBank/DDBJ databases">
        <title>Insight into the proteome of Arion vulgaris.</title>
        <authorList>
            <person name="Aradska J."/>
            <person name="Bulat T."/>
            <person name="Smidak R."/>
            <person name="Sarate P."/>
            <person name="Gangsoo J."/>
            <person name="Sialana F."/>
            <person name="Bilban M."/>
            <person name="Lubec G."/>
        </authorList>
    </citation>
    <scope>NUCLEOTIDE SEQUENCE</scope>
    <source>
        <tissue evidence="2">Skin</tissue>
    </source>
</reference>
<organism evidence="2">
    <name type="scientific">Arion vulgaris</name>
    <dbReference type="NCBI Taxonomy" id="1028688"/>
    <lineage>
        <taxon>Eukaryota</taxon>
        <taxon>Metazoa</taxon>
        <taxon>Spiralia</taxon>
        <taxon>Lophotrochozoa</taxon>
        <taxon>Mollusca</taxon>
        <taxon>Gastropoda</taxon>
        <taxon>Heterobranchia</taxon>
        <taxon>Euthyneura</taxon>
        <taxon>Panpulmonata</taxon>
        <taxon>Eupulmonata</taxon>
        <taxon>Stylommatophora</taxon>
        <taxon>Helicina</taxon>
        <taxon>Arionoidea</taxon>
        <taxon>Arionidae</taxon>
        <taxon>Arion</taxon>
    </lineage>
</organism>
<accession>A0A0B7BXC7</accession>
<evidence type="ECO:0000256" key="1">
    <source>
        <dbReference type="SAM" id="MobiDB-lite"/>
    </source>
</evidence>